<sequence length="67" mass="7580">MSRAILRETTVLEHLMNNGLLADCYAQARSITRGTDLLTETVVQILQRYPESKILEVGRAAIWCSMK</sequence>
<proteinExistence type="predicted"/>
<dbReference type="EMBL" id="BPPX01000051">
    <property type="protein sequence ID" value="GJC90273.1"/>
    <property type="molecule type" value="Genomic_DNA"/>
</dbReference>
<dbReference type="Proteomes" id="UP001055172">
    <property type="component" value="Unassembled WGS sequence"/>
</dbReference>
<evidence type="ECO:0000313" key="2">
    <source>
        <dbReference type="Proteomes" id="UP001055172"/>
    </source>
</evidence>
<reference evidence="1 2" key="1">
    <citation type="submission" date="2021-07" db="EMBL/GenBank/DDBJ databases">
        <title>Genome data of Colletotrichum spaethianum.</title>
        <authorList>
            <person name="Utami Y.D."/>
            <person name="Hiruma K."/>
        </authorList>
    </citation>
    <scope>NUCLEOTIDE SEQUENCE [LARGE SCALE GENOMIC DNA]</scope>
    <source>
        <strain evidence="1 2">MAFF 242679</strain>
    </source>
</reference>
<keyword evidence="2" id="KW-1185">Reference proteome</keyword>
<evidence type="ECO:0000313" key="1">
    <source>
        <dbReference type="EMBL" id="GJC90273.1"/>
    </source>
</evidence>
<gene>
    <name evidence="1" type="ORF">ColLi_13111</name>
</gene>
<comment type="caution">
    <text evidence="1">The sequence shown here is derived from an EMBL/GenBank/DDBJ whole genome shotgun (WGS) entry which is preliminary data.</text>
</comment>
<name>A0AA37GZL5_9PEZI</name>
<protein>
    <submittedName>
        <fullName evidence="1">Uncharacterized protein</fullName>
    </submittedName>
</protein>
<organism evidence="1 2">
    <name type="scientific">Colletotrichum liriopes</name>
    <dbReference type="NCBI Taxonomy" id="708192"/>
    <lineage>
        <taxon>Eukaryota</taxon>
        <taxon>Fungi</taxon>
        <taxon>Dikarya</taxon>
        <taxon>Ascomycota</taxon>
        <taxon>Pezizomycotina</taxon>
        <taxon>Sordariomycetes</taxon>
        <taxon>Hypocreomycetidae</taxon>
        <taxon>Glomerellales</taxon>
        <taxon>Glomerellaceae</taxon>
        <taxon>Colletotrichum</taxon>
        <taxon>Colletotrichum spaethianum species complex</taxon>
    </lineage>
</organism>
<dbReference type="AlphaFoldDB" id="A0AA37GZL5"/>
<accession>A0AA37GZL5</accession>